<proteinExistence type="predicted"/>
<feature type="region of interest" description="Disordered" evidence="1">
    <location>
        <begin position="46"/>
        <end position="79"/>
    </location>
</feature>
<evidence type="ECO:0000313" key="2">
    <source>
        <dbReference type="EMBL" id="KAK1647385.1"/>
    </source>
</evidence>
<protein>
    <submittedName>
        <fullName evidence="2">Uncharacterized protein</fullName>
    </submittedName>
</protein>
<sequence>MRGGGAIARSLKDLVPADNNLPIGVVLEWSGRGWEREEAERAAAAAAQMRPRRAATSRRKERRARGAVDSNFSSSDEEFSSPRFIDRKASGKLAEIFSSTSFESSADSFISSDSSVTLQLHRPSAAIGKGPIFARSFQKTEEITKWGHEAARGGRRGPRPWPRRPAPWAPRVAPALTLRLLKASVAKPPREPRYGKPYFRAAAANPISGDSEIASGTLPERGFISRRTLHRHGRLRSDE</sequence>
<dbReference type="AlphaFoldDB" id="A0AAD8SAF6"/>
<comment type="caution">
    <text evidence="2">The sequence shown here is derived from an EMBL/GenBank/DDBJ whole genome shotgun (WGS) entry which is preliminary data.</text>
</comment>
<keyword evidence="3" id="KW-1185">Reference proteome</keyword>
<reference evidence="2" key="1">
    <citation type="submission" date="2023-07" db="EMBL/GenBank/DDBJ databases">
        <title>A chromosome-level genome assembly of Lolium multiflorum.</title>
        <authorList>
            <person name="Chen Y."/>
            <person name="Copetti D."/>
            <person name="Kolliker R."/>
            <person name="Studer B."/>
        </authorList>
    </citation>
    <scope>NUCLEOTIDE SEQUENCE</scope>
    <source>
        <strain evidence="2">02402/16</strain>
        <tissue evidence="2">Leaf</tissue>
    </source>
</reference>
<organism evidence="2 3">
    <name type="scientific">Lolium multiflorum</name>
    <name type="common">Italian ryegrass</name>
    <name type="synonym">Lolium perenne subsp. multiflorum</name>
    <dbReference type="NCBI Taxonomy" id="4521"/>
    <lineage>
        <taxon>Eukaryota</taxon>
        <taxon>Viridiplantae</taxon>
        <taxon>Streptophyta</taxon>
        <taxon>Embryophyta</taxon>
        <taxon>Tracheophyta</taxon>
        <taxon>Spermatophyta</taxon>
        <taxon>Magnoliopsida</taxon>
        <taxon>Liliopsida</taxon>
        <taxon>Poales</taxon>
        <taxon>Poaceae</taxon>
        <taxon>BOP clade</taxon>
        <taxon>Pooideae</taxon>
        <taxon>Poodae</taxon>
        <taxon>Poeae</taxon>
        <taxon>Poeae Chloroplast Group 2 (Poeae type)</taxon>
        <taxon>Loliodinae</taxon>
        <taxon>Loliinae</taxon>
        <taxon>Lolium</taxon>
    </lineage>
</organism>
<gene>
    <name evidence="2" type="ORF">QYE76_065190</name>
</gene>
<dbReference type="EMBL" id="JAUUTY010000004">
    <property type="protein sequence ID" value="KAK1647385.1"/>
    <property type="molecule type" value="Genomic_DNA"/>
</dbReference>
<evidence type="ECO:0000256" key="1">
    <source>
        <dbReference type="SAM" id="MobiDB-lite"/>
    </source>
</evidence>
<feature type="compositionally biased region" description="Basic residues" evidence="1">
    <location>
        <begin position="50"/>
        <end position="65"/>
    </location>
</feature>
<feature type="compositionally biased region" description="Basic residues" evidence="1">
    <location>
        <begin position="153"/>
        <end position="162"/>
    </location>
</feature>
<feature type="region of interest" description="Disordered" evidence="1">
    <location>
        <begin position="149"/>
        <end position="168"/>
    </location>
</feature>
<dbReference type="Proteomes" id="UP001231189">
    <property type="component" value="Unassembled WGS sequence"/>
</dbReference>
<evidence type="ECO:0000313" key="3">
    <source>
        <dbReference type="Proteomes" id="UP001231189"/>
    </source>
</evidence>
<name>A0AAD8SAF6_LOLMU</name>
<accession>A0AAD8SAF6</accession>